<reference evidence="1" key="1">
    <citation type="submission" date="2021-02" db="EMBL/GenBank/DDBJ databases">
        <authorList>
            <consortium name="DOE Joint Genome Institute"/>
            <person name="Ahrendt S."/>
            <person name="Looney B.P."/>
            <person name="Miyauchi S."/>
            <person name="Morin E."/>
            <person name="Drula E."/>
            <person name="Courty P.E."/>
            <person name="Chicoki N."/>
            <person name="Fauchery L."/>
            <person name="Kohler A."/>
            <person name="Kuo A."/>
            <person name="Labutti K."/>
            <person name="Pangilinan J."/>
            <person name="Lipzen A."/>
            <person name="Riley R."/>
            <person name="Andreopoulos W."/>
            <person name="He G."/>
            <person name="Johnson J."/>
            <person name="Barry K.W."/>
            <person name="Grigoriev I.V."/>
            <person name="Nagy L."/>
            <person name="Hibbett D."/>
            <person name="Henrissat B."/>
            <person name="Matheny P.B."/>
            <person name="Labbe J."/>
            <person name="Martin F."/>
        </authorList>
    </citation>
    <scope>NUCLEOTIDE SEQUENCE</scope>
    <source>
        <strain evidence="1">FP105234-sp</strain>
    </source>
</reference>
<evidence type="ECO:0000313" key="1">
    <source>
        <dbReference type="EMBL" id="KAI0053573.1"/>
    </source>
</evidence>
<dbReference type="EMBL" id="MU275839">
    <property type="protein sequence ID" value="KAI0053573.1"/>
    <property type="molecule type" value="Genomic_DNA"/>
</dbReference>
<keyword evidence="2" id="KW-1185">Reference proteome</keyword>
<organism evidence="1 2">
    <name type="scientific">Auriscalpium vulgare</name>
    <dbReference type="NCBI Taxonomy" id="40419"/>
    <lineage>
        <taxon>Eukaryota</taxon>
        <taxon>Fungi</taxon>
        <taxon>Dikarya</taxon>
        <taxon>Basidiomycota</taxon>
        <taxon>Agaricomycotina</taxon>
        <taxon>Agaricomycetes</taxon>
        <taxon>Russulales</taxon>
        <taxon>Auriscalpiaceae</taxon>
        <taxon>Auriscalpium</taxon>
    </lineage>
</organism>
<name>A0ACB8SCL4_9AGAM</name>
<evidence type="ECO:0000313" key="2">
    <source>
        <dbReference type="Proteomes" id="UP000814033"/>
    </source>
</evidence>
<proteinExistence type="predicted"/>
<gene>
    <name evidence="1" type="ORF">FA95DRAFT_1481367</name>
</gene>
<protein>
    <submittedName>
        <fullName evidence="1">Uncharacterized protein</fullName>
    </submittedName>
</protein>
<reference evidence="1" key="2">
    <citation type="journal article" date="2022" name="New Phytol.">
        <title>Evolutionary transition to the ectomycorrhizal habit in the genomes of a hyperdiverse lineage of mushroom-forming fungi.</title>
        <authorList>
            <person name="Looney B."/>
            <person name="Miyauchi S."/>
            <person name="Morin E."/>
            <person name="Drula E."/>
            <person name="Courty P.E."/>
            <person name="Kohler A."/>
            <person name="Kuo A."/>
            <person name="LaButti K."/>
            <person name="Pangilinan J."/>
            <person name="Lipzen A."/>
            <person name="Riley R."/>
            <person name="Andreopoulos W."/>
            <person name="He G."/>
            <person name="Johnson J."/>
            <person name="Nolan M."/>
            <person name="Tritt A."/>
            <person name="Barry K.W."/>
            <person name="Grigoriev I.V."/>
            <person name="Nagy L.G."/>
            <person name="Hibbett D."/>
            <person name="Henrissat B."/>
            <person name="Matheny P.B."/>
            <person name="Labbe J."/>
            <person name="Martin F.M."/>
        </authorList>
    </citation>
    <scope>NUCLEOTIDE SEQUENCE</scope>
    <source>
        <strain evidence="1">FP105234-sp</strain>
    </source>
</reference>
<dbReference type="Proteomes" id="UP000814033">
    <property type="component" value="Unassembled WGS sequence"/>
</dbReference>
<accession>A0ACB8SCL4</accession>
<sequence length="633" mass="70199">MAPRRKCAVCGSRQWHKEPATGLVICSEGHILQDYRNETNETQELGPHLMRKRKLTSGRRRREYESRADPKLYHGARAEYLYFQCLQLLLRKQIVALAKAWDLPPEFEVVCRDVWALHLSLLPTPPPEEPLLHQQDGFELADKLNEVRPKSSQMSMRSAGEADSGGDSHPEKPPLSELDDSTDSSSSSSSSGDEEQDNMSDLLGGLSESSSSSEDEDTKASVKRLPDGDERTRRRRRGGARGRQDGPASNIAVLMVACWTMRLPVIYVDLVRLIESYDLPYLDPIRFLPSDMEVHLPKHIAKALSPPHSPSPLLLHSLSTGMARKFQATHKIQIPELNAAPVLWRVVRALGGTAVLYDLTKTVAHVASLPLTLHHTLAPSLQQTTGQGPESHQEDNVPPEVAFLAMCMVVLKMVYGLDGRNRVPKDPADPALALPRMHEYLTLIKNMREGDASSKANVFSARSNMPSVDLSDALLDEYVDFCEKALLGERTAVSGEQGLLGDERLNAIGVADARAKEEYFALERRERSAGGSAARGSIEERRLPAGTRQEGEAGLEPGSVYDIYNPEDRLGGLPDEYAVVSGRGAQWAGVGAEVLLRVSGRYERRLARWWQGVQRRERREARRRVAERAAGAE</sequence>
<comment type="caution">
    <text evidence="1">The sequence shown here is derived from an EMBL/GenBank/DDBJ whole genome shotgun (WGS) entry which is preliminary data.</text>
</comment>